<dbReference type="Pfam" id="PF00583">
    <property type="entry name" value="Acetyltransf_1"/>
    <property type="match status" value="1"/>
</dbReference>
<keyword evidence="2" id="KW-0012">Acyltransferase</keyword>
<gene>
    <name evidence="4" type="ORF">AEAE_0682</name>
</gene>
<proteinExistence type="predicted"/>
<dbReference type="SUPFAM" id="SSF55729">
    <property type="entry name" value="Acyl-CoA N-acyltransferases (Nat)"/>
    <property type="match status" value="1"/>
</dbReference>
<dbReference type="GO" id="GO:0016747">
    <property type="term" value="F:acyltransferase activity, transferring groups other than amino-acyl groups"/>
    <property type="evidence" value="ECO:0007669"/>
    <property type="project" value="InterPro"/>
</dbReference>
<accession>A0A261FAR6</accession>
<dbReference type="InterPro" id="IPR000182">
    <property type="entry name" value="GNAT_dom"/>
</dbReference>
<organism evidence="4 5">
    <name type="scientific">Aeriscardovia aeriphila</name>
    <dbReference type="NCBI Taxonomy" id="218139"/>
    <lineage>
        <taxon>Bacteria</taxon>
        <taxon>Bacillati</taxon>
        <taxon>Actinomycetota</taxon>
        <taxon>Actinomycetes</taxon>
        <taxon>Bifidobacteriales</taxon>
        <taxon>Bifidobacteriaceae</taxon>
        <taxon>Aeriscardovia</taxon>
    </lineage>
</organism>
<name>A0A261FAR6_9BIFI</name>
<dbReference type="InterPro" id="IPR050832">
    <property type="entry name" value="Bact_Acetyltransf"/>
</dbReference>
<dbReference type="AlphaFoldDB" id="A0A261FAR6"/>
<dbReference type="EMBL" id="MWWU01000002">
    <property type="protein sequence ID" value="OZG56194.1"/>
    <property type="molecule type" value="Genomic_DNA"/>
</dbReference>
<evidence type="ECO:0000256" key="2">
    <source>
        <dbReference type="ARBA" id="ARBA00023315"/>
    </source>
</evidence>
<dbReference type="InterPro" id="IPR016181">
    <property type="entry name" value="Acyl_CoA_acyltransferase"/>
</dbReference>
<dbReference type="Proteomes" id="UP000228976">
    <property type="component" value="Unassembled WGS sequence"/>
</dbReference>
<dbReference type="PANTHER" id="PTHR43877:SF2">
    <property type="entry name" value="AMINOALKYLPHOSPHONATE N-ACETYLTRANSFERASE-RELATED"/>
    <property type="match status" value="1"/>
</dbReference>
<sequence length="190" mass="21512">MTLVPSEPQHEKFSGVLRLVEVSDSPTDIEKLQEISRVTFQDTFERITEPDDMAAFLRSAYSTEELTRQLHLIGSRFFFLYADGQLAGYLKTNVDDAQSDDSMAKSSSFEVERLYILPAFKHRGLGTYLMAQAENMAREAGKTSMWLGVWEGNKPAQALYKKQGFEFVGKHVYPVGSDPQIDLLMSRKLS</sequence>
<dbReference type="Gene3D" id="3.40.630.30">
    <property type="match status" value="1"/>
</dbReference>
<comment type="caution">
    <text evidence="4">The sequence shown here is derived from an EMBL/GenBank/DDBJ whole genome shotgun (WGS) entry which is preliminary data.</text>
</comment>
<evidence type="ECO:0000256" key="1">
    <source>
        <dbReference type="ARBA" id="ARBA00022679"/>
    </source>
</evidence>
<dbReference type="OrthoDB" id="143110at2"/>
<keyword evidence="1 4" id="KW-0808">Transferase</keyword>
<protein>
    <submittedName>
        <fullName evidence="4">Acetyltransferase</fullName>
    </submittedName>
</protein>
<dbReference type="CDD" id="cd04301">
    <property type="entry name" value="NAT_SF"/>
    <property type="match status" value="1"/>
</dbReference>
<reference evidence="4 5" key="1">
    <citation type="journal article" date="2017" name="BMC Genomics">
        <title>Comparative genomic and phylogenomic analyses of the Bifidobacteriaceae family.</title>
        <authorList>
            <person name="Lugli G.A."/>
            <person name="Milani C."/>
            <person name="Turroni F."/>
            <person name="Duranti S."/>
            <person name="Mancabelli L."/>
            <person name="Mangifesta M."/>
            <person name="Ferrario C."/>
            <person name="Modesto M."/>
            <person name="Mattarelli P."/>
            <person name="Jiri K."/>
            <person name="van Sinderen D."/>
            <person name="Ventura M."/>
        </authorList>
    </citation>
    <scope>NUCLEOTIDE SEQUENCE [LARGE SCALE GENOMIC DNA]</scope>
    <source>
        <strain evidence="4 5">LMG 21773</strain>
    </source>
</reference>
<keyword evidence="5" id="KW-1185">Reference proteome</keyword>
<evidence type="ECO:0000259" key="3">
    <source>
        <dbReference type="PROSITE" id="PS51186"/>
    </source>
</evidence>
<dbReference type="PROSITE" id="PS51186">
    <property type="entry name" value="GNAT"/>
    <property type="match status" value="1"/>
</dbReference>
<dbReference type="RefSeq" id="WP_094689749.1">
    <property type="nucleotide sequence ID" value="NZ_JACBYZ010000001.1"/>
</dbReference>
<evidence type="ECO:0000313" key="4">
    <source>
        <dbReference type="EMBL" id="OZG56194.1"/>
    </source>
</evidence>
<evidence type="ECO:0000313" key="5">
    <source>
        <dbReference type="Proteomes" id="UP000228976"/>
    </source>
</evidence>
<feature type="domain" description="N-acetyltransferase" evidence="3">
    <location>
        <begin position="17"/>
        <end position="190"/>
    </location>
</feature>
<dbReference type="PANTHER" id="PTHR43877">
    <property type="entry name" value="AMINOALKYLPHOSPHONATE N-ACETYLTRANSFERASE-RELATED-RELATED"/>
    <property type="match status" value="1"/>
</dbReference>